<comment type="catalytic activity">
    <reaction evidence="1">
        <text>ATP + protein L-histidine = ADP + protein N-phospho-L-histidine.</text>
        <dbReference type="EC" id="2.7.13.3"/>
    </reaction>
</comment>
<evidence type="ECO:0000313" key="11">
    <source>
        <dbReference type="Proteomes" id="UP000261325"/>
    </source>
</evidence>
<dbReference type="Gene3D" id="3.40.50.2300">
    <property type="match status" value="2"/>
</dbReference>
<feature type="domain" description="PAC" evidence="9">
    <location>
        <begin position="1"/>
        <end position="48"/>
    </location>
</feature>
<dbReference type="Proteomes" id="UP000261325">
    <property type="component" value="Unassembled WGS sequence"/>
</dbReference>
<dbReference type="InterPro" id="IPR004358">
    <property type="entry name" value="Sig_transdc_His_kin-like_C"/>
</dbReference>
<reference evidence="10 11" key="1">
    <citation type="journal article" date="2018" name="Nat. Biotechnol.">
        <title>A standardized bacterial taxonomy based on genome phylogeny substantially revises the tree of life.</title>
        <authorList>
            <person name="Parks D.H."/>
            <person name="Chuvochina M."/>
            <person name="Waite D.W."/>
            <person name="Rinke C."/>
            <person name="Skarshewski A."/>
            <person name="Chaumeil P.A."/>
            <person name="Hugenholtz P."/>
        </authorList>
    </citation>
    <scope>NUCLEOTIDE SEQUENCE [LARGE SCALE GENOMIC DNA]</scope>
    <source>
        <strain evidence="10">UBA9049</strain>
    </source>
</reference>
<dbReference type="Gene3D" id="3.30.565.10">
    <property type="entry name" value="Histidine kinase-like ATPase, C-terminal domain"/>
    <property type="match status" value="1"/>
</dbReference>
<dbReference type="Pfam" id="PF02518">
    <property type="entry name" value="HATPase_c"/>
    <property type="match status" value="1"/>
</dbReference>
<evidence type="ECO:0000313" key="10">
    <source>
        <dbReference type="EMBL" id="HAC26996.1"/>
    </source>
</evidence>
<dbReference type="Pfam" id="PF00072">
    <property type="entry name" value="Response_reg"/>
    <property type="match status" value="2"/>
</dbReference>
<name>A0A3B8WCK5_MARNT</name>
<dbReference type="PROSITE" id="PS50110">
    <property type="entry name" value="RESPONSE_REGULATORY"/>
    <property type="match status" value="2"/>
</dbReference>
<sequence>RYLTRQGEERWATISLHTVYDAEGLPMHLEGTCIDATESHQRLQIEREREQERLEKELARNSAQAKSQFLANMSHEIRTPLAAIIGYGETLLDPDLNETEKRSSAETVVRSGRHLLELVNDILDHSKIDANKLDVDVVPVNLPELLDEIRAFFAPRAREKGLDFSIICDYPLPEKIRTDPTRYRQIIINLCGNALKFTENGSISLIIRCDRGAEKLYARVVDTGIGMKPEQLDRLFDPFAQGSTAISRQYGGTGLGLSISRRLAELLGGDIRVSSTYGEGSEFEVCISTGELAQVHFLRDASEFSQRRRAIAMVMAPRLSGRILCAEDNDVNRRLVSLLVGRTGAELVHVSNGAEALERATREHFDLILMDIQMPVMNGRDATLALREAGVNTPVVALTANVMAEDIAEYRLAGCNDHLAKPIDKQRFYDVLARYLALSAETAVGSGHRYSGKVLVAEDNDDNRGLVERMLRRTGAEPLLVTNGEEAVRRALSETVKLVLMDRHMPGMDGVAATLL</sequence>
<dbReference type="EMBL" id="DLYI01000046">
    <property type="protein sequence ID" value="HAC26996.1"/>
    <property type="molecule type" value="Genomic_DNA"/>
</dbReference>
<evidence type="ECO:0000259" key="7">
    <source>
        <dbReference type="PROSITE" id="PS50109"/>
    </source>
</evidence>
<dbReference type="EC" id="2.7.13.3" evidence="2"/>
<dbReference type="InterPro" id="IPR005467">
    <property type="entry name" value="His_kinase_dom"/>
</dbReference>
<dbReference type="InterPro" id="IPR003594">
    <property type="entry name" value="HATPase_dom"/>
</dbReference>
<protein>
    <recommendedName>
        <fullName evidence="2">histidine kinase</fullName>
        <ecNumber evidence="2">2.7.13.3</ecNumber>
    </recommendedName>
</protein>
<dbReference type="InterPro" id="IPR036097">
    <property type="entry name" value="HisK_dim/P_sf"/>
</dbReference>
<dbReference type="PANTHER" id="PTHR45339:SF1">
    <property type="entry name" value="HYBRID SIGNAL TRANSDUCTION HISTIDINE KINASE J"/>
    <property type="match status" value="1"/>
</dbReference>
<gene>
    <name evidence="10" type="ORF">DCF82_04125</name>
</gene>
<dbReference type="PROSITE" id="PS50113">
    <property type="entry name" value="PAC"/>
    <property type="match status" value="1"/>
</dbReference>
<evidence type="ECO:0000256" key="1">
    <source>
        <dbReference type="ARBA" id="ARBA00000085"/>
    </source>
</evidence>
<evidence type="ECO:0000256" key="6">
    <source>
        <dbReference type="SAM" id="Coils"/>
    </source>
</evidence>
<evidence type="ECO:0000256" key="4">
    <source>
        <dbReference type="ARBA" id="ARBA00023012"/>
    </source>
</evidence>
<feature type="non-terminal residue" evidence="10">
    <location>
        <position position="1"/>
    </location>
</feature>
<dbReference type="GO" id="GO:0000155">
    <property type="term" value="F:phosphorelay sensor kinase activity"/>
    <property type="evidence" value="ECO:0007669"/>
    <property type="project" value="InterPro"/>
</dbReference>
<dbReference type="CDD" id="cd00082">
    <property type="entry name" value="HisKA"/>
    <property type="match status" value="1"/>
</dbReference>
<feature type="domain" description="Response regulatory" evidence="8">
    <location>
        <begin position="322"/>
        <end position="436"/>
    </location>
</feature>
<accession>A0A3B8WCK5</accession>
<dbReference type="FunFam" id="3.30.565.10:FF:000010">
    <property type="entry name" value="Sensor histidine kinase RcsC"/>
    <property type="match status" value="1"/>
</dbReference>
<dbReference type="Gene3D" id="1.10.287.130">
    <property type="match status" value="1"/>
</dbReference>
<feature type="modified residue" description="4-aspartylphosphate" evidence="5">
    <location>
        <position position="502"/>
    </location>
</feature>
<comment type="caution">
    <text evidence="10">The sequence shown here is derived from an EMBL/GenBank/DDBJ whole genome shotgun (WGS) entry which is preliminary data.</text>
</comment>
<feature type="domain" description="Response regulatory" evidence="8">
    <location>
        <begin position="453"/>
        <end position="516"/>
    </location>
</feature>
<keyword evidence="10" id="KW-0418">Kinase</keyword>
<evidence type="ECO:0000259" key="9">
    <source>
        <dbReference type="PROSITE" id="PS50113"/>
    </source>
</evidence>
<keyword evidence="3 5" id="KW-0597">Phosphoprotein</keyword>
<dbReference type="Gene3D" id="3.30.450.20">
    <property type="entry name" value="PAS domain"/>
    <property type="match status" value="1"/>
</dbReference>
<dbReference type="SMART" id="SM00448">
    <property type="entry name" value="REC"/>
    <property type="match status" value="1"/>
</dbReference>
<dbReference type="Pfam" id="PF00512">
    <property type="entry name" value="HisKA"/>
    <property type="match status" value="1"/>
</dbReference>
<keyword evidence="6" id="KW-0175">Coiled coil</keyword>
<evidence type="ECO:0000256" key="5">
    <source>
        <dbReference type="PROSITE-ProRule" id="PRU00169"/>
    </source>
</evidence>
<dbReference type="SUPFAM" id="SSF55874">
    <property type="entry name" value="ATPase domain of HSP90 chaperone/DNA topoisomerase II/histidine kinase"/>
    <property type="match status" value="1"/>
</dbReference>
<dbReference type="PANTHER" id="PTHR45339">
    <property type="entry name" value="HYBRID SIGNAL TRANSDUCTION HISTIDINE KINASE J"/>
    <property type="match status" value="1"/>
</dbReference>
<feature type="domain" description="Histidine kinase" evidence="7">
    <location>
        <begin position="72"/>
        <end position="291"/>
    </location>
</feature>
<evidence type="ECO:0000259" key="8">
    <source>
        <dbReference type="PROSITE" id="PS50110"/>
    </source>
</evidence>
<dbReference type="SMART" id="SM00387">
    <property type="entry name" value="HATPase_c"/>
    <property type="match status" value="1"/>
</dbReference>
<keyword evidence="4" id="KW-0902">Two-component regulatory system</keyword>
<keyword evidence="10" id="KW-0808">Transferase</keyword>
<dbReference type="InterPro" id="IPR036890">
    <property type="entry name" value="HATPase_C_sf"/>
</dbReference>
<organism evidence="10 11">
    <name type="scientific">Marinobacter nauticus</name>
    <name type="common">Marinobacter hydrocarbonoclasticus</name>
    <name type="synonym">Marinobacter aquaeolei</name>
    <dbReference type="NCBI Taxonomy" id="2743"/>
    <lineage>
        <taxon>Bacteria</taxon>
        <taxon>Pseudomonadati</taxon>
        <taxon>Pseudomonadota</taxon>
        <taxon>Gammaproteobacteria</taxon>
        <taxon>Pseudomonadales</taxon>
        <taxon>Marinobacteraceae</taxon>
        <taxon>Marinobacter</taxon>
    </lineage>
</organism>
<feature type="coiled-coil region" evidence="6">
    <location>
        <begin position="33"/>
        <end position="62"/>
    </location>
</feature>
<feature type="modified residue" description="4-aspartylphosphate" evidence="5">
    <location>
        <position position="371"/>
    </location>
</feature>
<evidence type="ECO:0000256" key="3">
    <source>
        <dbReference type="ARBA" id="ARBA00022553"/>
    </source>
</evidence>
<dbReference type="CDD" id="cd17546">
    <property type="entry name" value="REC_hyHK_CKI1_RcsC-like"/>
    <property type="match status" value="2"/>
</dbReference>
<evidence type="ECO:0000256" key="2">
    <source>
        <dbReference type="ARBA" id="ARBA00012438"/>
    </source>
</evidence>
<dbReference type="CDD" id="cd16922">
    <property type="entry name" value="HATPase_EvgS-ArcB-TorS-like"/>
    <property type="match status" value="1"/>
</dbReference>
<dbReference type="SUPFAM" id="SSF47384">
    <property type="entry name" value="Homodimeric domain of signal transducing histidine kinase"/>
    <property type="match status" value="1"/>
</dbReference>
<dbReference type="InterPro" id="IPR001789">
    <property type="entry name" value="Sig_transdc_resp-reg_receiver"/>
</dbReference>
<feature type="non-terminal residue" evidence="10">
    <location>
        <position position="516"/>
    </location>
</feature>
<dbReference type="InterPro" id="IPR003661">
    <property type="entry name" value="HisK_dim/P_dom"/>
</dbReference>
<dbReference type="InterPro" id="IPR011006">
    <property type="entry name" value="CheY-like_superfamily"/>
</dbReference>
<dbReference type="InterPro" id="IPR000700">
    <property type="entry name" value="PAS-assoc_C"/>
</dbReference>
<dbReference type="AlphaFoldDB" id="A0A3B8WCK5"/>
<dbReference type="SUPFAM" id="SSF52172">
    <property type="entry name" value="CheY-like"/>
    <property type="match status" value="2"/>
</dbReference>
<dbReference type="PROSITE" id="PS50109">
    <property type="entry name" value="HIS_KIN"/>
    <property type="match status" value="1"/>
</dbReference>
<dbReference type="PRINTS" id="PR00344">
    <property type="entry name" value="BCTRLSENSOR"/>
</dbReference>
<proteinExistence type="predicted"/>
<dbReference type="SMART" id="SM00388">
    <property type="entry name" value="HisKA"/>
    <property type="match status" value="1"/>
</dbReference>